<dbReference type="GO" id="GO:0033925">
    <property type="term" value="F:mannosyl-glycoprotein endo-beta-N-acetylglucosaminidase activity"/>
    <property type="evidence" value="ECO:0007669"/>
    <property type="project" value="InterPro"/>
</dbReference>
<dbReference type="InterPro" id="IPR005201">
    <property type="entry name" value="TIM_ENGase"/>
</dbReference>
<reference evidence="3 4" key="1">
    <citation type="submission" date="2020-03" db="EMBL/GenBank/DDBJ databases">
        <title>Genomic Encyclopedia of Type Strains, Phase IV (KMG-IV): sequencing the most valuable type-strain genomes for metagenomic binning, comparative biology and taxonomic classification.</title>
        <authorList>
            <person name="Goeker M."/>
        </authorList>
    </citation>
    <scope>NUCLEOTIDE SEQUENCE [LARGE SCALE GENOMIC DNA]</scope>
    <source>
        <strain evidence="3 4">DSM 4733</strain>
    </source>
</reference>
<comment type="caution">
    <text evidence="3">The sequence shown here is derived from an EMBL/GenBank/DDBJ whole genome shotgun (WGS) entry which is preliminary data.</text>
</comment>
<keyword evidence="4" id="KW-1185">Reference proteome</keyword>
<feature type="domain" description="Cytosolic endo-beta-N-acetylglucosaminidase TIM barrel" evidence="2">
    <location>
        <begin position="111"/>
        <end position="427"/>
    </location>
</feature>
<dbReference type="PANTHER" id="PTHR13246:SF1">
    <property type="entry name" value="CYTOSOLIC ENDO-BETA-N-ACETYLGLUCOSAMINIDASE"/>
    <property type="match status" value="1"/>
</dbReference>
<gene>
    <name evidence="3" type="ORF">FHR20_001863</name>
</gene>
<sequence length="585" mass="63511">MARRLIRAALWRGTAFAIALALPGSAAFARAPHAADAPLALSPPFALSVEQLFAWEAAGPLADAGNVSRVPLAGRMVDPGPGPDPAARLDPKVRVLFAPDGMNNFGNYLAPQPRFNLYTFTHWAQIDVLSWFAGTAGHNVLIPARPWVDTAHRNGVKVIGTAFFAPLAWGGSAKTLEAFLREEGEGRFPAADRLVELARHYGFDGWLINQETDVSPELARRMTRFMAYLTRIAPPGMEIHWYDAMLPDGRVQWQNAYTAGNAPLLQDGATRVSDAMFLNYAWTPAGLRAGAALAEARGRDRYALFVGADLWPARHNAQQAFGNKRWLRGLREHGDGPALGSVALFAPNFNFNAGGEFGDFRANPRDAEAFYDGEVRLFAGDDRNMAAGNSTEAMRTGAWEGIAALVPARSTIAKLPFETGFNTGHGLTDFRDGRVVGGPWHDMARQDPLPSWQFAYSPAARLRIGYDFQRAWQGGSSLRVAPQAVLGNPAEVPLFLTDLPIDARTGLSVTAIAASPGYALRLTMADGSESLHPLTARGVWQERHWCLGRFAGKAVRRISLVIDRGQSKPLNLGKITIRDGCSPPT</sequence>
<evidence type="ECO:0000313" key="4">
    <source>
        <dbReference type="Proteomes" id="UP000564677"/>
    </source>
</evidence>
<dbReference type="Pfam" id="PF03644">
    <property type="entry name" value="Glyco_hydro_85"/>
    <property type="match status" value="1"/>
</dbReference>
<dbReference type="Gene3D" id="3.20.20.80">
    <property type="entry name" value="Glycosidases"/>
    <property type="match status" value="1"/>
</dbReference>
<name>A0A7X5ZVA3_9SPHN</name>
<dbReference type="RefSeq" id="WP_167299230.1">
    <property type="nucleotide sequence ID" value="NZ_JAASQV010000001.1"/>
</dbReference>
<evidence type="ECO:0000259" key="2">
    <source>
        <dbReference type="Pfam" id="PF03644"/>
    </source>
</evidence>
<feature type="chain" id="PRO_5031557222" evidence="1">
    <location>
        <begin position="30"/>
        <end position="585"/>
    </location>
</feature>
<feature type="signal peptide" evidence="1">
    <location>
        <begin position="1"/>
        <end position="29"/>
    </location>
</feature>
<proteinExistence type="predicted"/>
<dbReference type="InterPro" id="IPR032979">
    <property type="entry name" value="ENGase"/>
</dbReference>
<dbReference type="Gene3D" id="2.60.120.260">
    <property type="entry name" value="Galactose-binding domain-like"/>
    <property type="match status" value="1"/>
</dbReference>
<dbReference type="PANTHER" id="PTHR13246">
    <property type="entry name" value="ENDO BETA N-ACETYLGLUCOSAMINIDASE"/>
    <property type="match status" value="1"/>
</dbReference>
<dbReference type="GO" id="GO:0005829">
    <property type="term" value="C:cytosol"/>
    <property type="evidence" value="ECO:0007669"/>
    <property type="project" value="UniProtKB-SubCell"/>
</dbReference>
<dbReference type="Proteomes" id="UP000564677">
    <property type="component" value="Unassembled WGS sequence"/>
</dbReference>
<protein>
    <submittedName>
        <fullName evidence="3">Endo-beta-N-acetylglucosaminidase D</fullName>
    </submittedName>
</protein>
<accession>A0A7X5ZVA3</accession>
<organism evidence="3 4">
    <name type="scientific">Sphingomonas leidyi</name>
    <dbReference type="NCBI Taxonomy" id="68569"/>
    <lineage>
        <taxon>Bacteria</taxon>
        <taxon>Pseudomonadati</taxon>
        <taxon>Pseudomonadota</taxon>
        <taxon>Alphaproteobacteria</taxon>
        <taxon>Sphingomonadales</taxon>
        <taxon>Sphingomonadaceae</taxon>
        <taxon>Sphingomonas</taxon>
    </lineage>
</organism>
<dbReference type="AlphaFoldDB" id="A0A7X5ZVA3"/>
<keyword evidence="1" id="KW-0732">Signal</keyword>
<dbReference type="EMBL" id="JAASQV010000001">
    <property type="protein sequence ID" value="NIJ64932.1"/>
    <property type="molecule type" value="Genomic_DNA"/>
</dbReference>
<evidence type="ECO:0000256" key="1">
    <source>
        <dbReference type="SAM" id="SignalP"/>
    </source>
</evidence>
<evidence type="ECO:0000313" key="3">
    <source>
        <dbReference type="EMBL" id="NIJ64932.1"/>
    </source>
</evidence>